<dbReference type="PANTHER" id="PTHR12138:SF75">
    <property type="entry name" value="SECRETED PROTEIN"/>
    <property type="match status" value="1"/>
</dbReference>
<keyword evidence="1" id="KW-0732">Signal</keyword>
<evidence type="ECO:0000313" key="2">
    <source>
        <dbReference type="EMBL" id="EHH27367.1"/>
    </source>
</evidence>
<feature type="signal peptide" evidence="1">
    <location>
        <begin position="1"/>
        <end position="18"/>
    </location>
</feature>
<dbReference type="PANTHER" id="PTHR12138">
    <property type="entry name" value="PRIMATE-EXPANDED PROTEIN FAMILY"/>
    <property type="match status" value="1"/>
</dbReference>
<feature type="non-terminal residue" evidence="2">
    <location>
        <position position="1"/>
    </location>
</feature>
<sequence length="51" mass="5527">WILFFFFFLRWSLTLSPGLECSGRISAHCKLCLPGSLHSPASASRVAGTTG</sequence>
<protein>
    <submittedName>
        <fullName evidence="2">Uncharacterized protein</fullName>
    </submittedName>
</protein>
<proteinExistence type="predicted"/>
<name>G7MXL0_MACMU</name>
<dbReference type="EMBL" id="CM001259">
    <property type="protein sequence ID" value="EHH27367.1"/>
    <property type="molecule type" value="Genomic_DNA"/>
</dbReference>
<feature type="non-terminal residue" evidence="2">
    <location>
        <position position="51"/>
    </location>
</feature>
<evidence type="ECO:0000256" key="1">
    <source>
        <dbReference type="SAM" id="SignalP"/>
    </source>
</evidence>
<dbReference type="AlphaFoldDB" id="G7MXL0"/>
<gene>
    <name evidence="2" type="ORF">EGK_17546</name>
</gene>
<feature type="chain" id="PRO_5003500459" evidence="1">
    <location>
        <begin position="19"/>
        <end position="51"/>
    </location>
</feature>
<reference evidence="2" key="1">
    <citation type="journal article" date="2011" name="Nat. Biotechnol.">
        <title>Genome sequencing and comparison of two nonhuman primate animal models, the cynomolgus and Chinese rhesus macaques.</title>
        <authorList>
            <person name="Yan G."/>
            <person name="Zhang G."/>
            <person name="Fang X."/>
            <person name="Zhang Y."/>
            <person name="Li C."/>
            <person name="Ling F."/>
            <person name="Cooper D.N."/>
            <person name="Li Q."/>
            <person name="Li Y."/>
            <person name="van Gool A.J."/>
            <person name="Du H."/>
            <person name="Chen J."/>
            <person name="Chen R."/>
            <person name="Zhang P."/>
            <person name="Huang Z."/>
            <person name="Thompson J.R."/>
            <person name="Meng Y."/>
            <person name="Bai Y."/>
            <person name="Wang J."/>
            <person name="Zhuo M."/>
            <person name="Wang T."/>
            <person name="Huang Y."/>
            <person name="Wei L."/>
            <person name="Li J."/>
            <person name="Wang Z."/>
            <person name="Hu H."/>
            <person name="Yang P."/>
            <person name="Le L."/>
            <person name="Stenson P.D."/>
            <person name="Li B."/>
            <person name="Liu X."/>
            <person name="Ball E.V."/>
            <person name="An N."/>
            <person name="Huang Q."/>
            <person name="Zhang Y."/>
            <person name="Fan W."/>
            <person name="Zhang X."/>
            <person name="Li Y."/>
            <person name="Wang W."/>
            <person name="Katze M.G."/>
            <person name="Su B."/>
            <person name="Nielsen R."/>
            <person name="Yang H."/>
            <person name="Wang J."/>
            <person name="Wang X."/>
            <person name="Wang J."/>
        </authorList>
    </citation>
    <scope>NUCLEOTIDE SEQUENCE [LARGE SCALE GENOMIC DNA]</scope>
    <source>
        <strain evidence="2">CR-5</strain>
    </source>
</reference>
<organism evidence="2">
    <name type="scientific">Macaca mulatta</name>
    <name type="common">Rhesus macaque</name>
    <dbReference type="NCBI Taxonomy" id="9544"/>
    <lineage>
        <taxon>Eukaryota</taxon>
        <taxon>Metazoa</taxon>
        <taxon>Chordata</taxon>
        <taxon>Craniata</taxon>
        <taxon>Vertebrata</taxon>
        <taxon>Euteleostomi</taxon>
        <taxon>Mammalia</taxon>
        <taxon>Eutheria</taxon>
        <taxon>Euarchontoglires</taxon>
        <taxon>Primates</taxon>
        <taxon>Haplorrhini</taxon>
        <taxon>Catarrhini</taxon>
        <taxon>Cercopithecidae</taxon>
        <taxon>Cercopithecinae</taxon>
        <taxon>Macaca</taxon>
    </lineage>
</organism>
<dbReference type="Proteomes" id="UP000013456">
    <property type="component" value="Chromosome 7"/>
</dbReference>
<accession>G7MXL0</accession>